<gene>
    <name evidence="9" type="ORF">SNE40_021681</name>
</gene>
<dbReference type="AlphaFoldDB" id="A0AAN8IXZ5"/>
<evidence type="ECO:0000256" key="3">
    <source>
        <dbReference type="ARBA" id="ARBA00022946"/>
    </source>
</evidence>
<dbReference type="InterPro" id="IPR019716">
    <property type="entry name" value="Ribosomal_mL53"/>
</dbReference>
<organism evidence="9 10">
    <name type="scientific">Patella caerulea</name>
    <name type="common">Rayed Mediterranean limpet</name>
    <dbReference type="NCBI Taxonomy" id="87958"/>
    <lineage>
        <taxon>Eukaryota</taxon>
        <taxon>Metazoa</taxon>
        <taxon>Spiralia</taxon>
        <taxon>Lophotrochozoa</taxon>
        <taxon>Mollusca</taxon>
        <taxon>Gastropoda</taxon>
        <taxon>Patellogastropoda</taxon>
        <taxon>Patelloidea</taxon>
        <taxon>Patellidae</taxon>
        <taxon>Patella</taxon>
    </lineage>
</organism>
<keyword evidence="4" id="KW-0689">Ribosomal protein</keyword>
<dbReference type="EMBL" id="JAZGQO010000018">
    <property type="protein sequence ID" value="KAK6167717.1"/>
    <property type="molecule type" value="Genomic_DNA"/>
</dbReference>
<comment type="caution">
    <text evidence="9">The sequence shown here is derived from an EMBL/GenBank/DDBJ whole genome shotgun (WGS) entry which is preliminary data.</text>
</comment>
<dbReference type="Gene3D" id="3.40.30.10">
    <property type="entry name" value="Glutaredoxin"/>
    <property type="match status" value="1"/>
</dbReference>
<name>A0AAN8IXZ5_PATCE</name>
<proteinExistence type="inferred from homology"/>
<sequence>MAWRRVGIIMETFHLRPVKSMKFTFDPFTTNVRSIRELLHMVHSPKVVATNDMVALRVDVKSNQCEPVVDVDFADGEKLLLKTKNLTTMEMLEKLTLFCNAKDIKREEITHINTKLEKKKPGKRKK</sequence>
<dbReference type="Proteomes" id="UP001347796">
    <property type="component" value="Unassembled WGS sequence"/>
</dbReference>
<reference evidence="9 10" key="1">
    <citation type="submission" date="2024-01" db="EMBL/GenBank/DDBJ databases">
        <title>The genome of the rayed Mediterranean limpet Patella caerulea (Linnaeus, 1758).</title>
        <authorList>
            <person name="Anh-Thu Weber A."/>
            <person name="Halstead-Nussloch G."/>
        </authorList>
    </citation>
    <scope>NUCLEOTIDE SEQUENCE [LARGE SCALE GENOMIC DNA]</scope>
    <source>
        <strain evidence="9">AATW-2023a</strain>
        <tissue evidence="9">Whole specimen</tissue>
    </source>
</reference>
<comment type="similarity">
    <text evidence="2">Belongs to the mitochondrion-specific ribosomal protein mL53 family.</text>
</comment>
<evidence type="ECO:0000256" key="8">
    <source>
        <dbReference type="ARBA" id="ARBA00042721"/>
    </source>
</evidence>
<keyword evidence="5" id="KW-0496">Mitochondrion</keyword>
<evidence type="ECO:0000256" key="1">
    <source>
        <dbReference type="ARBA" id="ARBA00004173"/>
    </source>
</evidence>
<dbReference type="InterPro" id="IPR052473">
    <property type="entry name" value="mtLSU_mL53"/>
</dbReference>
<protein>
    <recommendedName>
        <fullName evidence="7">Large ribosomal subunit protein mL53</fullName>
    </recommendedName>
    <alternativeName>
        <fullName evidence="8">39S ribosomal protein L53, mitochondrial</fullName>
    </alternativeName>
</protein>
<comment type="subcellular location">
    <subcellularLocation>
        <location evidence="1">Mitochondrion</location>
    </subcellularLocation>
</comment>
<evidence type="ECO:0000256" key="4">
    <source>
        <dbReference type="ARBA" id="ARBA00022980"/>
    </source>
</evidence>
<evidence type="ECO:0000256" key="2">
    <source>
        <dbReference type="ARBA" id="ARBA00005557"/>
    </source>
</evidence>
<accession>A0AAN8IXZ5</accession>
<keyword evidence="3" id="KW-0809">Transit peptide</keyword>
<evidence type="ECO:0000313" key="9">
    <source>
        <dbReference type="EMBL" id="KAK6167717.1"/>
    </source>
</evidence>
<keyword evidence="10" id="KW-1185">Reference proteome</keyword>
<evidence type="ECO:0000256" key="6">
    <source>
        <dbReference type="ARBA" id="ARBA00023274"/>
    </source>
</evidence>
<dbReference type="PANTHER" id="PTHR33618:SF1">
    <property type="entry name" value="LARGE RIBOSOMAL SUBUNIT PROTEIN ML53"/>
    <property type="match status" value="1"/>
</dbReference>
<evidence type="ECO:0000256" key="5">
    <source>
        <dbReference type="ARBA" id="ARBA00023128"/>
    </source>
</evidence>
<dbReference type="Pfam" id="PF10780">
    <property type="entry name" value="MRP_L53"/>
    <property type="match status" value="1"/>
</dbReference>
<dbReference type="GO" id="GO:0005762">
    <property type="term" value="C:mitochondrial large ribosomal subunit"/>
    <property type="evidence" value="ECO:0007669"/>
    <property type="project" value="TreeGrafter"/>
</dbReference>
<evidence type="ECO:0000256" key="7">
    <source>
        <dbReference type="ARBA" id="ARBA00035180"/>
    </source>
</evidence>
<dbReference type="PANTHER" id="PTHR33618">
    <property type="entry name" value="39S RIBOSOMAL PROTEIN L53, MITOCHONDRIAL"/>
    <property type="match status" value="1"/>
</dbReference>
<keyword evidence="6" id="KW-0687">Ribonucleoprotein</keyword>
<evidence type="ECO:0000313" key="10">
    <source>
        <dbReference type="Proteomes" id="UP001347796"/>
    </source>
</evidence>